<dbReference type="PANTHER" id="PTHR24115:SF1008">
    <property type="entry name" value="KINESIN-LIKE PROTEIN SUBITO"/>
    <property type="match status" value="1"/>
</dbReference>
<evidence type="ECO:0000256" key="4">
    <source>
        <dbReference type="ARBA" id="ARBA00022840"/>
    </source>
</evidence>
<dbReference type="GO" id="GO:0005634">
    <property type="term" value="C:nucleus"/>
    <property type="evidence" value="ECO:0007669"/>
    <property type="project" value="TreeGrafter"/>
</dbReference>
<dbReference type="InterPro" id="IPR027417">
    <property type="entry name" value="P-loop_NTPase"/>
</dbReference>
<dbReference type="GO" id="GO:0005874">
    <property type="term" value="C:microtubule"/>
    <property type="evidence" value="ECO:0007669"/>
    <property type="project" value="UniProtKB-KW"/>
</dbReference>
<organism evidence="9 10">
    <name type="scientific">Rotaria magnacalcarata</name>
    <dbReference type="NCBI Taxonomy" id="392030"/>
    <lineage>
        <taxon>Eukaryota</taxon>
        <taxon>Metazoa</taxon>
        <taxon>Spiralia</taxon>
        <taxon>Gnathifera</taxon>
        <taxon>Rotifera</taxon>
        <taxon>Eurotatoria</taxon>
        <taxon>Bdelloidea</taxon>
        <taxon>Philodinida</taxon>
        <taxon>Philodinidae</taxon>
        <taxon>Rotaria</taxon>
    </lineage>
</organism>
<comment type="caution">
    <text evidence="9">The sequence shown here is derived from an EMBL/GenBank/DDBJ whole genome shotgun (WGS) entry which is preliminary data.</text>
</comment>
<dbReference type="GO" id="GO:0005524">
    <property type="term" value="F:ATP binding"/>
    <property type="evidence" value="ECO:0007669"/>
    <property type="project" value="UniProtKB-KW"/>
</dbReference>
<keyword evidence="3" id="KW-0547">Nucleotide-binding</keyword>
<dbReference type="EMBL" id="CAJOBH010250109">
    <property type="protein sequence ID" value="CAF5136166.1"/>
    <property type="molecule type" value="Genomic_DNA"/>
</dbReference>
<feature type="non-terminal residue" evidence="9">
    <location>
        <position position="1"/>
    </location>
</feature>
<evidence type="ECO:0000256" key="3">
    <source>
        <dbReference type="ARBA" id="ARBA00022741"/>
    </source>
</evidence>
<evidence type="ECO:0000313" key="9">
    <source>
        <dbReference type="EMBL" id="CAF5136166.1"/>
    </source>
</evidence>
<evidence type="ECO:0000313" key="10">
    <source>
        <dbReference type="Proteomes" id="UP000681967"/>
    </source>
</evidence>
<dbReference type="GO" id="GO:0003777">
    <property type="term" value="F:microtubule motor activity"/>
    <property type="evidence" value="ECO:0007669"/>
    <property type="project" value="InterPro"/>
</dbReference>
<keyword evidence="4" id="KW-0067">ATP-binding</keyword>
<comment type="similarity">
    <text evidence="7">Belongs to the TRAFAC class myosin-kinesin ATPase superfamily. Kinesin family.</text>
</comment>
<evidence type="ECO:0000259" key="8">
    <source>
        <dbReference type="PROSITE" id="PS50067"/>
    </source>
</evidence>
<dbReference type="SUPFAM" id="SSF52540">
    <property type="entry name" value="P-loop containing nucleoside triphosphate hydrolases"/>
    <property type="match status" value="1"/>
</dbReference>
<evidence type="ECO:0000256" key="1">
    <source>
        <dbReference type="ARBA" id="ARBA00004245"/>
    </source>
</evidence>
<dbReference type="InterPro" id="IPR036961">
    <property type="entry name" value="Kinesin_motor_dom_sf"/>
</dbReference>
<comment type="caution">
    <text evidence="7">Lacks conserved residue(s) required for the propagation of feature annotation.</text>
</comment>
<keyword evidence="6" id="KW-0206">Cytoskeleton</keyword>
<dbReference type="Proteomes" id="UP000681967">
    <property type="component" value="Unassembled WGS sequence"/>
</dbReference>
<feature type="non-terminal residue" evidence="9">
    <location>
        <position position="213"/>
    </location>
</feature>
<comment type="subcellular location">
    <subcellularLocation>
        <location evidence="1">Cytoplasm</location>
        <location evidence="1">Cytoskeleton</location>
    </subcellularLocation>
</comment>
<dbReference type="InterPro" id="IPR001752">
    <property type="entry name" value="Kinesin_motor_dom"/>
</dbReference>
<gene>
    <name evidence="9" type="ORF">BYL167_LOCUS69354</name>
</gene>
<feature type="domain" description="Kinesin motor" evidence="8">
    <location>
        <begin position="1"/>
        <end position="213"/>
    </location>
</feature>
<dbReference type="GO" id="GO:0007018">
    <property type="term" value="P:microtubule-based movement"/>
    <property type="evidence" value="ECO:0007669"/>
    <property type="project" value="InterPro"/>
</dbReference>
<sequence length="213" mass="24687">QCLQRIFLHIGYNIDTKVLYKPDGLENLVQTNMNNLQDEINYRKYIFKDDKDDYRRTRLQSIVQDQPSVLDDHSVEDEHYSIWISFFELYNESVFDLLIKPSAMKKRKALRLMQNNESTVIRDLVQIPVFDLKEAEDTIRFGYANRATSKTDLNEASSRSHAVLCITLITIDEFEEEPTMSHMYICDLAGNEPSTGTGKQLAETCNINTSLMT</sequence>
<evidence type="ECO:0000256" key="7">
    <source>
        <dbReference type="PROSITE-ProRule" id="PRU00283"/>
    </source>
</evidence>
<accession>A0A8S3FQX0</accession>
<dbReference type="GO" id="GO:0008017">
    <property type="term" value="F:microtubule binding"/>
    <property type="evidence" value="ECO:0007669"/>
    <property type="project" value="InterPro"/>
</dbReference>
<proteinExistence type="inferred from homology"/>
<name>A0A8S3FQX0_9BILA</name>
<reference evidence="9" key="1">
    <citation type="submission" date="2021-02" db="EMBL/GenBank/DDBJ databases">
        <authorList>
            <person name="Nowell W R."/>
        </authorList>
    </citation>
    <scope>NUCLEOTIDE SEQUENCE</scope>
</reference>
<evidence type="ECO:0000256" key="5">
    <source>
        <dbReference type="ARBA" id="ARBA00023175"/>
    </source>
</evidence>
<dbReference type="Gene3D" id="3.40.850.10">
    <property type="entry name" value="Kinesin motor domain"/>
    <property type="match status" value="1"/>
</dbReference>
<evidence type="ECO:0000256" key="2">
    <source>
        <dbReference type="ARBA" id="ARBA00022701"/>
    </source>
</evidence>
<dbReference type="PRINTS" id="PR00380">
    <property type="entry name" value="KINESINHEAVY"/>
</dbReference>
<evidence type="ECO:0000256" key="6">
    <source>
        <dbReference type="ARBA" id="ARBA00023212"/>
    </source>
</evidence>
<dbReference type="Pfam" id="PF00225">
    <property type="entry name" value="Kinesin"/>
    <property type="match status" value="1"/>
</dbReference>
<dbReference type="GO" id="GO:0005871">
    <property type="term" value="C:kinesin complex"/>
    <property type="evidence" value="ECO:0007669"/>
    <property type="project" value="TreeGrafter"/>
</dbReference>
<keyword evidence="6" id="KW-0963">Cytoplasm</keyword>
<dbReference type="PROSITE" id="PS50067">
    <property type="entry name" value="KINESIN_MOTOR_2"/>
    <property type="match status" value="1"/>
</dbReference>
<dbReference type="InterPro" id="IPR027640">
    <property type="entry name" value="Kinesin-like_fam"/>
</dbReference>
<keyword evidence="5" id="KW-0505">Motor protein</keyword>
<keyword evidence="2" id="KW-0493">Microtubule</keyword>
<dbReference type="SMART" id="SM00129">
    <property type="entry name" value="KISc"/>
    <property type="match status" value="1"/>
</dbReference>
<protein>
    <recommendedName>
        <fullName evidence="8">Kinesin motor domain-containing protein</fullName>
    </recommendedName>
</protein>
<dbReference type="PANTHER" id="PTHR24115">
    <property type="entry name" value="KINESIN-RELATED"/>
    <property type="match status" value="1"/>
</dbReference>
<dbReference type="GO" id="GO:0016887">
    <property type="term" value="F:ATP hydrolysis activity"/>
    <property type="evidence" value="ECO:0007669"/>
    <property type="project" value="TreeGrafter"/>
</dbReference>
<dbReference type="AlphaFoldDB" id="A0A8S3FQX0"/>